<dbReference type="AlphaFoldDB" id="A0A4U0H616"/>
<dbReference type="InterPro" id="IPR036188">
    <property type="entry name" value="FAD/NAD-bd_sf"/>
</dbReference>
<dbReference type="InterPro" id="IPR057661">
    <property type="entry name" value="RsdA/BaiN/AoA(So)_Rossmann"/>
</dbReference>
<evidence type="ECO:0000313" key="7">
    <source>
        <dbReference type="Proteomes" id="UP000309872"/>
    </source>
</evidence>
<evidence type="ECO:0000313" key="6">
    <source>
        <dbReference type="EMBL" id="TJY67170.1"/>
    </source>
</evidence>
<dbReference type="InterPro" id="IPR004792">
    <property type="entry name" value="BaiN-like"/>
</dbReference>
<proteinExistence type="predicted"/>
<dbReference type="NCBIfam" id="TIGR00275">
    <property type="entry name" value="aminoacetone oxidase family FAD-binding enzyme"/>
    <property type="match status" value="1"/>
</dbReference>
<evidence type="ECO:0000256" key="1">
    <source>
        <dbReference type="ARBA" id="ARBA00001974"/>
    </source>
</evidence>
<dbReference type="InterPro" id="IPR055178">
    <property type="entry name" value="RsdA/BaiN/AoA(So)-like_dom"/>
</dbReference>
<dbReference type="Gene3D" id="2.40.30.10">
    <property type="entry name" value="Translation factors"/>
    <property type="match status" value="1"/>
</dbReference>
<reference evidence="6 7" key="1">
    <citation type="submission" date="2019-04" db="EMBL/GenBank/DDBJ databases">
        <title>Sphingobacterium olei sp. nov., isolated from oil-contaminated soil.</title>
        <authorList>
            <person name="Liu B."/>
        </authorList>
    </citation>
    <scope>NUCLEOTIDE SEQUENCE [LARGE SCALE GENOMIC DNA]</scope>
    <source>
        <strain evidence="6 7">Y3L14</strain>
    </source>
</reference>
<dbReference type="PANTHER" id="PTHR42887">
    <property type="entry name" value="OS12G0638800 PROTEIN"/>
    <property type="match status" value="1"/>
</dbReference>
<name>A0A4U0H616_9SPHI</name>
<dbReference type="InterPro" id="IPR023166">
    <property type="entry name" value="BaiN-like_dom_sf"/>
</dbReference>
<dbReference type="Gene3D" id="3.50.50.60">
    <property type="entry name" value="FAD/NAD(P)-binding domain"/>
    <property type="match status" value="1"/>
</dbReference>
<keyword evidence="3" id="KW-0274">FAD</keyword>
<dbReference type="Gene3D" id="1.10.8.260">
    <property type="entry name" value="HI0933 insert domain-like"/>
    <property type="match status" value="1"/>
</dbReference>
<protein>
    <submittedName>
        <fullName evidence="6">Aminoacetone oxidase family FAD-binding enzyme</fullName>
    </submittedName>
</protein>
<comment type="caution">
    <text evidence="6">The sequence shown here is derived from an EMBL/GenBank/DDBJ whole genome shotgun (WGS) entry which is preliminary data.</text>
</comment>
<gene>
    <name evidence="6" type="ORF">FAZ19_08745</name>
</gene>
<keyword evidence="7" id="KW-1185">Reference proteome</keyword>
<dbReference type="Proteomes" id="UP000309872">
    <property type="component" value="Unassembled WGS sequence"/>
</dbReference>
<evidence type="ECO:0000256" key="3">
    <source>
        <dbReference type="ARBA" id="ARBA00022827"/>
    </source>
</evidence>
<comment type="cofactor">
    <cofactor evidence="1">
        <name>FAD</name>
        <dbReference type="ChEBI" id="CHEBI:57692"/>
    </cofactor>
</comment>
<organism evidence="6 7">
    <name type="scientific">Sphingobacterium alkalisoli</name>
    <dbReference type="NCBI Taxonomy" id="1874115"/>
    <lineage>
        <taxon>Bacteria</taxon>
        <taxon>Pseudomonadati</taxon>
        <taxon>Bacteroidota</taxon>
        <taxon>Sphingobacteriia</taxon>
        <taxon>Sphingobacteriales</taxon>
        <taxon>Sphingobacteriaceae</taxon>
        <taxon>Sphingobacterium</taxon>
    </lineage>
</organism>
<evidence type="ECO:0000256" key="2">
    <source>
        <dbReference type="ARBA" id="ARBA00022630"/>
    </source>
</evidence>
<evidence type="ECO:0000259" key="5">
    <source>
        <dbReference type="Pfam" id="PF22780"/>
    </source>
</evidence>
<keyword evidence="2" id="KW-0285">Flavoprotein</keyword>
<dbReference type="SUPFAM" id="SSF160996">
    <property type="entry name" value="HI0933 insert domain-like"/>
    <property type="match status" value="1"/>
</dbReference>
<dbReference type="OrthoDB" id="9773233at2"/>
<evidence type="ECO:0000259" key="4">
    <source>
        <dbReference type="Pfam" id="PF03486"/>
    </source>
</evidence>
<dbReference type="EMBL" id="SUKA01000002">
    <property type="protein sequence ID" value="TJY67170.1"/>
    <property type="molecule type" value="Genomic_DNA"/>
</dbReference>
<sequence length="382" mass="41934">MCAAQAGLLGKKTLLLERNDKPGAKILISGGGRCNFTNLYTTVDNFVSENPQFLNAVFAQWTVEDTVRFFENFGGIRGEEKTLGQLFPTTNKAKDIVSVFTKLLYDTGQNLWLNTLVKSVEQSVDGYSITIERAGKEQILHTKKVVLASGGSPVAKLGASDFALRTARKLGMQVVGTAPALVPLTITGKDAEWYASLSGNSVFARVYNDRIAFEENILFTHWGLSGPAILQISSYWRAGEIFTIDLLPKFKLEELIKQERNTGGRRTIGQLLNDYFTKKIVEALAKFLPIETKIASLGKAEAQRIVDTIHTFKVKPAGDKGYDKAEVMRGGISTDELKSKTLEAKNFPGLYVGGEAVDITGWLGGYNFQWAWAAGFAIAQDI</sequence>
<dbReference type="Pfam" id="PF03486">
    <property type="entry name" value="HI0933_like"/>
    <property type="match status" value="1"/>
</dbReference>
<dbReference type="Pfam" id="PF22780">
    <property type="entry name" value="HI0933_like_1st"/>
    <property type="match status" value="1"/>
</dbReference>
<feature type="domain" description="RsdA/BaiN/AoA(So)-like Rossmann fold-like" evidence="4">
    <location>
        <begin position="1"/>
        <end position="380"/>
    </location>
</feature>
<accession>A0A4U0H616</accession>
<dbReference type="PANTHER" id="PTHR42887:SF2">
    <property type="entry name" value="OS12G0638800 PROTEIN"/>
    <property type="match status" value="1"/>
</dbReference>
<dbReference type="SUPFAM" id="SSF51905">
    <property type="entry name" value="FAD/NAD(P)-binding domain"/>
    <property type="match status" value="1"/>
</dbReference>
<feature type="domain" description="RsdA/BaiN/AoA(So)-like insert" evidence="5">
    <location>
        <begin position="179"/>
        <end position="327"/>
    </location>
</feature>